<feature type="domain" description="Integrase catalytic" evidence="1">
    <location>
        <begin position="6"/>
        <end position="176"/>
    </location>
</feature>
<dbReference type="EMBL" id="CATOUU010000075">
    <property type="protein sequence ID" value="CAI9915500.1"/>
    <property type="molecule type" value="Genomic_DNA"/>
</dbReference>
<name>A0AA86N9X3_9EUKA</name>
<dbReference type="EMBL" id="CAXDID020000119">
    <property type="protein sequence ID" value="CAL6031030.1"/>
    <property type="molecule type" value="Genomic_DNA"/>
</dbReference>
<accession>A0AA86N9X3</accession>
<dbReference type="PROSITE" id="PS50994">
    <property type="entry name" value="INTEGRASE"/>
    <property type="match status" value="1"/>
</dbReference>
<dbReference type="EMBL" id="CAXDID020000119">
    <property type="protein sequence ID" value="CAL6031052.1"/>
    <property type="molecule type" value="Genomic_DNA"/>
</dbReference>
<sequence length="403" mass="48329">MSKKMVYISQYDDWYLDLIFIKDSKYVSKQIPDLIISTYYNPANHRIFVQNIQSKTPKEILNSFISFQNYILKFEDQFIEQITTDSGNEYKGQFQQTLQQLDIQHRTIIKDANDHKSMSAINGMASFVRNSIINNLLKQDSIDVSKACDDFMEFHNFKRQIPLYKKTPEKITRDDLESMNEYKINLNKKHIDSSNKFQIGDYVQVINKREDKEKKRLKKWSDQVFQIFDKQGQTFMITPINFDMNKYKDILGSTKNDAHRYSDDLPYAQPVYRRKYYEMKMTQSLKTFTSDKSKPNDLYFPYESEDTRLYQFNKINDCVIDIKQVFHSLKNLQELQDYISKGSKNIFYEIENDYGKFFVPLSMIRYQSNQMTDSELEFWFGSNNKKYILSKEQFKVFKYILYI</sequence>
<evidence type="ECO:0000313" key="2">
    <source>
        <dbReference type="EMBL" id="CAI9915489.1"/>
    </source>
</evidence>
<evidence type="ECO:0000259" key="1">
    <source>
        <dbReference type="PROSITE" id="PS50994"/>
    </source>
</evidence>
<evidence type="ECO:0000313" key="5">
    <source>
        <dbReference type="EMBL" id="CAL6031052.1"/>
    </source>
</evidence>
<dbReference type="AlphaFoldDB" id="A0AA86N9X3"/>
<comment type="caution">
    <text evidence="3">The sequence shown here is derived from an EMBL/GenBank/DDBJ whole genome shotgun (WGS) entry which is preliminary data.</text>
</comment>
<protein>
    <recommendedName>
        <fullName evidence="1">Integrase catalytic domain-containing protein</fullName>
    </recommendedName>
</protein>
<gene>
    <name evidence="2" type="ORF">HINF_LOCUS3134</name>
    <name evidence="3" type="ORF">HINF_LOCUS3145</name>
    <name evidence="4" type="ORF">HINF_LOCUS33804</name>
    <name evidence="5" type="ORF">HINF_LOCUS33815</name>
</gene>
<dbReference type="GO" id="GO:0003676">
    <property type="term" value="F:nucleic acid binding"/>
    <property type="evidence" value="ECO:0007669"/>
    <property type="project" value="InterPro"/>
</dbReference>
<reference evidence="3" key="1">
    <citation type="submission" date="2023-06" db="EMBL/GenBank/DDBJ databases">
        <authorList>
            <person name="Kurt Z."/>
        </authorList>
    </citation>
    <scope>NUCLEOTIDE SEQUENCE</scope>
</reference>
<dbReference type="EMBL" id="CATOUU010000075">
    <property type="protein sequence ID" value="CAI9915489.1"/>
    <property type="molecule type" value="Genomic_DNA"/>
</dbReference>
<evidence type="ECO:0000313" key="3">
    <source>
        <dbReference type="EMBL" id="CAI9915500.1"/>
    </source>
</evidence>
<dbReference type="Proteomes" id="UP001642409">
    <property type="component" value="Unassembled WGS sequence"/>
</dbReference>
<evidence type="ECO:0000313" key="6">
    <source>
        <dbReference type="Proteomes" id="UP001642409"/>
    </source>
</evidence>
<dbReference type="InterPro" id="IPR036397">
    <property type="entry name" value="RNaseH_sf"/>
</dbReference>
<dbReference type="InterPro" id="IPR001584">
    <property type="entry name" value="Integrase_cat-core"/>
</dbReference>
<organism evidence="3">
    <name type="scientific">Hexamita inflata</name>
    <dbReference type="NCBI Taxonomy" id="28002"/>
    <lineage>
        <taxon>Eukaryota</taxon>
        <taxon>Metamonada</taxon>
        <taxon>Diplomonadida</taxon>
        <taxon>Hexamitidae</taxon>
        <taxon>Hexamitinae</taxon>
        <taxon>Hexamita</taxon>
    </lineage>
</organism>
<keyword evidence="6" id="KW-1185">Reference proteome</keyword>
<dbReference type="GO" id="GO:0015074">
    <property type="term" value="P:DNA integration"/>
    <property type="evidence" value="ECO:0007669"/>
    <property type="project" value="InterPro"/>
</dbReference>
<reference evidence="4 6" key="2">
    <citation type="submission" date="2024-07" db="EMBL/GenBank/DDBJ databases">
        <authorList>
            <person name="Akdeniz Z."/>
        </authorList>
    </citation>
    <scope>NUCLEOTIDE SEQUENCE [LARGE SCALE GENOMIC DNA]</scope>
</reference>
<evidence type="ECO:0000313" key="4">
    <source>
        <dbReference type="EMBL" id="CAL6031030.1"/>
    </source>
</evidence>
<dbReference type="Gene3D" id="3.30.420.10">
    <property type="entry name" value="Ribonuclease H-like superfamily/Ribonuclease H"/>
    <property type="match status" value="1"/>
</dbReference>
<proteinExistence type="predicted"/>